<proteinExistence type="predicted"/>
<comment type="caution">
    <text evidence="1">The sequence shown here is derived from an EMBL/GenBank/DDBJ whole genome shotgun (WGS) entry which is preliminary data.</text>
</comment>
<dbReference type="PANTHER" id="PTHR36154:SF1">
    <property type="entry name" value="DNA-BINDING TRANSCRIPTIONAL ACTIVATOR ALPA"/>
    <property type="match status" value="1"/>
</dbReference>
<accession>A0A2T5IWY6</accession>
<sequence>MVTFMSRKEVEQVTGISRSTIYDKLNAQSNYYDPDFPKQIKIGVKGVRWRSDEVYDWIEKKSNPKFFNNI</sequence>
<dbReference type="PANTHER" id="PTHR36154">
    <property type="entry name" value="DNA-BINDING TRANSCRIPTIONAL ACTIVATOR ALPA"/>
    <property type="match status" value="1"/>
</dbReference>
<evidence type="ECO:0000313" key="2">
    <source>
        <dbReference type="Proteomes" id="UP000244223"/>
    </source>
</evidence>
<dbReference type="EMBL" id="QAON01000012">
    <property type="protein sequence ID" value="PTQ88461.1"/>
    <property type="molecule type" value="Genomic_DNA"/>
</dbReference>
<protein>
    <submittedName>
        <fullName evidence="1">AlpA family transcriptional regulator</fullName>
    </submittedName>
</protein>
<dbReference type="OrthoDB" id="8455288at2"/>
<keyword evidence="2" id="KW-1185">Reference proteome</keyword>
<dbReference type="Pfam" id="PF05930">
    <property type="entry name" value="Phage_AlpA"/>
    <property type="match status" value="1"/>
</dbReference>
<name>A0A2T5IWY6_9GAMM</name>
<gene>
    <name evidence="1" type="ORF">C8N29_112109</name>
</gene>
<evidence type="ECO:0000313" key="1">
    <source>
        <dbReference type="EMBL" id="PTQ88461.1"/>
    </source>
</evidence>
<organism evidence="1 2">
    <name type="scientific">Agitococcus lubricus</name>
    <dbReference type="NCBI Taxonomy" id="1077255"/>
    <lineage>
        <taxon>Bacteria</taxon>
        <taxon>Pseudomonadati</taxon>
        <taxon>Pseudomonadota</taxon>
        <taxon>Gammaproteobacteria</taxon>
        <taxon>Moraxellales</taxon>
        <taxon>Moraxellaceae</taxon>
        <taxon>Agitococcus</taxon>
    </lineage>
</organism>
<reference evidence="1 2" key="1">
    <citation type="submission" date="2018-04" db="EMBL/GenBank/DDBJ databases">
        <title>Genomic Encyclopedia of Archaeal and Bacterial Type Strains, Phase II (KMG-II): from individual species to whole genera.</title>
        <authorList>
            <person name="Goeker M."/>
        </authorList>
    </citation>
    <scope>NUCLEOTIDE SEQUENCE [LARGE SCALE GENOMIC DNA]</scope>
    <source>
        <strain evidence="1 2">DSM 5822</strain>
    </source>
</reference>
<dbReference type="Proteomes" id="UP000244223">
    <property type="component" value="Unassembled WGS sequence"/>
</dbReference>
<dbReference type="Gene3D" id="1.10.238.160">
    <property type="match status" value="1"/>
</dbReference>
<dbReference type="InterPro" id="IPR010260">
    <property type="entry name" value="AlpA"/>
</dbReference>
<dbReference type="InterPro" id="IPR052931">
    <property type="entry name" value="Prophage_regulatory_activator"/>
</dbReference>
<dbReference type="AlphaFoldDB" id="A0A2T5IWY6"/>